<dbReference type="SUPFAM" id="SSF51182">
    <property type="entry name" value="RmlC-like cupins"/>
    <property type="match status" value="1"/>
</dbReference>
<feature type="domain" description="HTH cro/C1-type" evidence="2">
    <location>
        <begin position="12"/>
        <end position="67"/>
    </location>
</feature>
<dbReference type="InterPro" id="IPR011051">
    <property type="entry name" value="RmlC_Cupin_sf"/>
</dbReference>
<dbReference type="Gene3D" id="1.10.260.40">
    <property type="entry name" value="lambda repressor-like DNA-binding domains"/>
    <property type="match status" value="1"/>
</dbReference>
<reference evidence="3 4" key="1">
    <citation type="submission" date="2017-07" db="EMBL/GenBank/DDBJ databases">
        <title>Tetzosporium hominis gen.nov. sp.nov.</title>
        <authorList>
            <person name="Tetz G."/>
            <person name="Tetz V."/>
        </authorList>
    </citation>
    <scope>NUCLEOTIDE SEQUENCE [LARGE SCALE GENOMIC DNA]</scope>
    <source>
        <strain evidence="3 4">VT-49</strain>
    </source>
</reference>
<dbReference type="InterPro" id="IPR001387">
    <property type="entry name" value="Cro/C1-type_HTH"/>
</dbReference>
<dbReference type="Pfam" id="PF01381">
    <property type="entry name" value="HTH_3"/>
    <property type="match status" value="1"/>
</dbReference>
<dbReference type="OrthoDB" id="9781521at2"/>
<dbReference type="GO" id="GO:0003677">
    <property type="term" value="F:DNA binding"/>
    <property type="evidence" value="ECO:0007669"/>
    <property type="project" value="UniProtKB-KW"/>
</dbReference>
<protein>
    <recommendedName>
        <fullName evidence="2">HTH cro/C1-type domain-containing protein</fullName>
    </recommendedName>
</protein>
<dbReference type="GO" id="GO:0005829">
    <property type="term" value="C:cytosol"/>
    <property type="evidence" value="ECO:0007669"/>
    <property type="project" value="TreeGrafter"/>
</dbReference>
<organism evidence="3 4">
    <name type="scientific">Tetzosporium hominis</name>
    <dbReference type="NCBI Taxonomy" id="2020506"/>
    <lineage>
        <taxon>Bacteria</taxon>
        <taxon>Bacillati</taxon>
        <taxon>Bacillota</taxon>
        <taxon>Bacilli</taxon>
        <taxon>Bacillales</taxon>
        <taxon>Caryophanaceae</taxon>
        <taxon>Tetzosporium</taxon>
    </lineage>
</organism>
<keyword evidence="4" id="KW-1185">Reference proteome</keyword>
<evidence type="ECO:0000313" key="4">
    <source>
        <dbReference type="Proteomes" id="UP000217065"/>
    </source>
</evidence>
<dbReference type="GO" id="GO:0003700">
    <property type="term" value="F:DNA-binding transcription factor activity"/>
    <property type="evidence" value="ECO:0007669"/>
    <property type="project" value="TreeGrafter"/>
</dbReference>
<dbReference type="PANTHER" id="PTHR46797">
    <property type="entry name" value="HTH-TYPE TRANSCRIPTIONAL REGULATOR"/>
    <property type="match status" value="1"/>
</dbReference>
<evidence type="ECO:0000313" key="3">
    <source>
        <dbReference type="EMBL" id="OZS77742.1"/>
    </source>
</evidence>
<proteinExistence type="predicted"/>
<comment type="caution">
    <text evidence="3">The sequence shown here is derived from an EMBL/GenBank/DDBJ whole genome shotgun (WGS) entry which is preliminary data.</text>
</comment>
<name>A0A264W2D2_9BACL</name>
<dbReference type="InterPro" id="IPR010982">
    <property type="entry name" value="Lambda_DNA-bd_dom_sf"/>
</dbReference>
<dbReference type="InterPro" id="IPR050807">
    <property type="entry name" value="TransReg_Diox_bact_type"/>
</dbReference>
<keyword evidence="1" id="KW-0238">DNA-binding</keyword>
<dbReference type="Pfam" id="PF07883">
    <property type="entry name" value="Cupin_2"/>
    <property type="match status" value="1"/>
</dbReference>
<dbReference type="Proteomes" id="UP000217065">
    <property type="component" value="Unassembled WGS sequence"/>
</dbReference>
<dbReference type="CDD" id="cd02209">
    <property type="entry name" value="cupin_XRE_C"/>
    <property type="match status" value="1"/>
</dbReference>
<dbReference type="InterPro" id="IPR013096">
    <property type="entry name" value="Cupin_2"/>
</dbReference>
<evidence type="ECO:0000256" key="1">
    <source>
        <dbReference type="ARBA" id="ARBA00023125"/>
    </source>
</evidence>
<dbReference type="Gene3D" id="2.60.120.10">
    <property type="entry name" value="Jelly Rolls"/>
    <property type="match status" value="1"/>
</dbReference>
<dbReference type="InterPro" id="IPR014710">
    <property type="entry name" value="RmlC-like_jellyroll"/>
</dbReference>
<accession>A0A264W2D2</accession>
<dbReference type="AlphaFoldDB" id="A0A264W2D2"/>
<dbReference type="PANTHER" id="PTHR46797:SF1">
    <property type="entry name" value="METHYLPHOSPHONATE SYNTHASE"/>
    <property type="match status" value="1"/>
</dbReference>
<dbReference type="SMART" id="SM00530">
    <property type="entry name" value="HTH_XRE"/>
    <property type="match status" value="1"/>
</dbReference>
<dbReference type="RefSeq" id="WP_094943683.1">
    <property type="nucleotide sequence ID" value="NZ_NOKQ01000220.1"/>
</dbReference>
<evidence type="ECO:0000259" key="2">
    <source>
        <dbReference type="PROSITE" id="PS50943"/>
    </source>
</evidence>
<dbReference type="CDD" id="cd00093">
    <property type="entry name" value="HTH_XRE"/>
    <property type="match status" value="1"/>
</dbReference>
<dbReference type="SUPFAM" id="SSF47413">
    <property type="entry name" value="lambda repressor-like DNA-binding domains"/>
    <property type="match status" value="1"/>
</dbReference>
<sequence>MEFPKVEIGRRIRMMRRELGITSEELAKRAGVSQSMVSQIERGLVSPSLETLWNLANSLNVQIFAFFDQTDGERVNVYKKDDELVVKRIRPNSEYHLLSPSIGKDIGFFKLVVDPGDTVEDQVIQHKGEECGYVLEGTLIVEVGSDRFELVEGDAIFFDSELPHRFFNPGTKPAIAIWAMTANWR</sequence>
<dbReference type="PROSITE" id="PS50943">
    <property type="entry name" value="HTH_CROC1"/>
    <property type="match status" value="1"/>
</dbReference>
<gene>
    <name evidence="3" type="ORF">CF394_11075</name>
</gene>
<dbReference type="EMBL" id="NOKQ01000220">
    <property type="protein sequence ID" value="OZS77742.1"/>
    <property type="molecule type" value="Genomic_DNA"/>
</dbReference>